<dbReference type="PANTHER" id="PTHR43318:SF2">
    <property type="entry name" value="UDP-N-ACETYLGLUCOSAMINE 4,6-DEHYDRATASE (INVERTING)"/>
    <property type="match status" value="1"/>
</dbReference>
<dbReference type="Gene3D" id="3.40.50.720">
    <property type="entry name" value="NAD(P)-binding Rossmann-like Domain"/>
    <property type="match status" value="1"/>
</dbReference>
<comment type="caution">
    <text evidence="3">The sequence shown here is derived from an EMBL/GenBank/DDBJ whole genome shotgun (WGS) entry which is preliminary data.</text>
</comment>
<dbReference type="AlphaFoldDB" id="X1BD47"/>
<dbReference type="InterPro" id="IPR051203">
    <property type="entry name" value="Polysaccharide_Synthase-Rel"/>
</dbReference>
<organism evidence="3">
    <name type="scientific">marine sediment metagenome</name>
    <dbReference type="NCBI Taxonomy" id="412755"/>
    <lineage>
        <taxon>unclassified sequences</taxon>
        <taxon>metagenomes</taxon>
        <taxon>ecological metagenomes</taxon>
    </lineage>
</organism>
<dbReference type="InterPro" id="IPR036291">
    <property type="entry name" value="NAD(P)-bd_dom_sf"/>
</dbReference>
<reference evidence="3" key="1">
    <citation type="journal article" date="2014" name="Front. Microbiol.">
        <title>High frequency of phylogenetically diverse reductive dehalogenase-homologous genes in deep subseafloor sedimentary metagenomes.</title>
        <authorList>
            <person name="Kawai M."/>
            <person name="Futagami T."/>
            <person name="Toyoda A."/>
            <person name="Takaki Y."/>
            <person name="Nishi S."/>
            <person name="Hori S."/>
            <person name="Arai W."/>
            <person name="Tsubouchi T."/>
            <person name="Morono Y."/>
            <person name="Uchiyama I."/>
            <person name="Ito T."/>
            <person name="Fujiyama A."/>
            <person name="Inagaki F."/>
            <person name="Takami H."/>
        </authorList>
    </citation>
    <scope>NUCLEOTIDE SEQUENCE</scope>
    <source>
        <strain evidence="3">Expedition CK06-06</strain>
    </source>
</reference>
<dbReference type="SUPFAM" id="SSF51735">
    <property type="entry name" value="NAD(P)-binding Rossmann-fold domains"/>
    <property type="match status" value="1"/>
</dbReference>
<gene>
    <name evidence="3" type="ORF">S01H4_33378</name>
</gene>
<sequence length="178" mass="20120">MKNFKDKTILVTGGTGSFGTFITKELLKHNPKEIRVYSRDEEKQLDMNRAFSEPKIKFIIGNVRDYDRVCEATQDVDIIYHAAALKIVPQCETHPMEALKTNVHGTANVKKAAIYHNVPKSILISTDKAVKPVNLYGMTKSIAEKIWINNQFKTTKFSVVRYGNVIGSRGSVIPFFKN</sequence>
<dbReference type="InterPro" id="IPR003869">
    <property type="entry name" value="Polysac_CapD-like"/>
</dbReference>
<name>X1BD47_9ZZZZ</name>
<feature type="domain" description="Polysaccharide biosynthesis protein CapD-like" evidence="2">
    <location>
        <begin position="9"/>
        <end position="177"/>
    </location>
</feature>
<evidence type="ECO:0000256" key="1">
    <source>
        <dbReference type="ARBA" id="ARBA00007430"/>
    </source>
</evidence>
<protein>
    <recommendedName>
        <fullName evidence="2">Polysaccharide biosynthesis protein CapD-like domain-containing protein</fullName>
    </recommendedName>
</protein>
<proteinExistence type="inferred from homology"/>
<evidence type="ECO:0000313" key="3">
    <source>
        <dbReference type="EMBL" id="GAG79142.1"/>
    </source>
</evidence>
<dbReference type="Pfam" id="PF02719">
    <property type="entry name" value="Polysacc_synt_2"/>
    <property type="match status" value="1"/>
</dbReference>
<comment type="similarity">
    <text evidence="1">Belongs to the polysaccharide synthase family.</text>
</comment>
<dbReference type="EMBL" id="BART01017556">
    <property type="protein sequence ID" value="GAG79142.1"/>
    <property type="molecule type" value="Genomic_DNA"/>
</dbReference>
<evidence type="ECO:0000259" key="2">
    <source>
        <dbReference type="Pfam" id="PF02719"/>
    </source>
</evidence>
<dbReference type="PANTHER" id="PTHR43318">
    <property type="entry name" value="UDP-N-ACETYLGLUCOSAMINE 4,6-DEHYDRATASE"/>
    <property type="match status" value="1"/>
</dbReference>
<accession>X1BD47</accession>